<dbReference type="GO" id="GO:0006310">
    <property type="term" value="P:DNA recombination"/>
    <property type="evidence" value="ECO:0007669"/>
    <property type="project" value="UniProtKB-UniRule"/>
</dbReference>
<comment type="caution">
    <text evidence="11">The sequence shown here is derived from an EMBL/GenBank/DDBJ whole genome shotgun (WGS) entry which is preliminary data.</text>
</comment>
<evidence type="ECO:0000256" key="9">
    <source>
        <dbReference type="HAMAP-Rule" id="MF_03110"/>
    </source>
</evidence>
<keyword evidence="12" id="KW-1185">Reference proteome</keyword>
<evidence type="ECO:0000313" key="12">
    <source>
        <dbReference type="Proteomes" id="UP000813427"/>
    </source>
</evidence>
<dbReference type="EMBL" id="JAGPXF010000002">
    <property type="protein sequence ID" value="KAH7256356.1"/>
    <property type="molecule type" value="Genomic_DNA"/>
</dbReference>
<feature type="compositionally biased region" description="Basic residues" evidence="10">
    <location>
        <begin position="126"/>
        <end position="150"/>
    </location>
</feature>
<dbReference type="AlphaFoldDB" id="A0A8K0WF49"/>
<dbReference type="GO" id="GO:0006281">
    <property type="term" value="P:DNA repair"/>
    <property type="evidence" value="ECO:0007669"/>
    <property type="project" value="UniProtKB-UniRule"/>
</dbReference>
<evidence type="ECO:0000256" key="5">
    <source>
        <dbReference type="ARBA" id="ARBA00023172"/>
    </source>
</evidence>
<feature type="region of interest" description="Disordered" evidence="10">
    <location>
        <begin position="652"/>
        <end position="795"/>
    </location>
</feature>
<dbReference type="GO" id="GO:0033557">
    <property type="term" value="C:Slx1-Slx4 complex"/>
    <property type="evidence" value="ECO:0007669"/>
    <property type="project" value="UniProtKB-UniRule"/>
</dbReference>
<feature type="compositionally biased region" description="Pro residues" evidence="10">
    <location>
        <begin position="692"/>
        <end position="703"/>
    </location>
</feature>
<dbReference type="InterPro" id="IPR017956">
    <property type="entry name" value="AT_hook_DNA-bd_motif"/>
</dbReference>
<evidence type="ECO:0000313" key="11">
    <source>
        <dbReference type="EMBL" id="KAH7256356.1"/>
    </source>
</evidence>
<comment type="similarity">
    <text evidence="2 9">Belongs to the SLX4 family.</text>
</comment>
<evidence type="ECO:0000256" key="10">
    <source>
        <dbReference type="SAM" id="MobiDB-lite"/>
    </source>
</evidence>
<keyword evidence="3 9" id="KW-0597">Phosphoprotein</keyword>
<accession>A0A8K0WF49</accession>
<dbReference type="Proteomes" id="UP000813427">
    <property type="component" value="Unassembled WGS sequence"/>
</dbReference>
<dbReference type="OrthoDB" id="5349119at2759"/>
<evidence type="ECO:0000256" key="7">
    <source>
        <dbReference type="ARBA" id="ARBA00023242"/>
    </source>
</evidence>
<feature type="region of interest" description="Disordered" evidence="10">
    <location>
        <begin position="78"/>
        <end position="103"/>
    </location>
</feature>
<dbReference type="GO" id="GO:0017108">
    <property type="term" value="F:5'-flap endonuclease activity"/>
    <property type="evidence" value="ECO:0007669"/>
    <property type="project" value="InterPro"/>
</dbReference>
<dbReference type="Pfam" id="PF09494">
    <property type="entry name" value="Slx4"/>
    <property type="match status" value="1"/>
</dbReference>
<dbReference type="HAMAP" id="MF_03110">
    <property type="entry name" value="Endonuc_su_Slx4"/>
    <property type="match status" value="1"/>
</dbReference>
<keyword evidence="4 9" id="KW-0227">DNA damage</keyword>
<dbReference type="CDD" id="cd22999">
    <property type="entry name" value="SAP_SLX4"/>
    <property type="match status" value="1"/>
</dbReference>
<evidence type="ECO:0000256" key="3">
    <source>
        <dbReference type="ARBA" id="ARBA00022553"/>
    </source>
</evidence>
<keyword evidence="6 9" id="KW-0234">DNA repair</keyword>
<feature type="region of interest" description="Disordered" evidence="10">
    <location>
        <begin position="1"/>
        <end position="52"/>
    </location>
</feature>
<comment type="function">
    <text evidence="9">Regulatory subunit of the SLX1-SLX4 structure-specific endonuclease that resolves DNA secondary structures generated during DNA repair and recombination. Has endonuclease activity towards branched DNA substrates, introducing single-strand cuts in duplex DNA close to junctions with ss-DNA.</text>
</comment>
<dbReference type="GO" id="GO:0003677">
    <property type="term" value="F:DNA binding"/>
    <property type="evidence" value="ECO:0007669"/>
    <property type="project" value="InterPro"/>
</dbReference>
<organism evidence="11 12">
    <name type="scientific">Fusarium tricinctum</name>
    <dbReference type="NCBI Taxonomy" id="61284"/>
    <lineage>
        <taxon>Eukaryota</taxon>
        <taxon>Fungi</taxon>
        <taxon>Dikarya</taxon>
        <taxon>Ascomycota</taxon>
        <taxon>Pezizomycotina</taxon>
        <taxon>Sordariomycetes</taxon>
        <taxon>Hypocreomycetidae</taxon>
        <taxon>Hypocreales</taxon>
        <taxon>Nectriaceae</taxon>
        <taxon>Fusarium</taxon>
        <taxon>Fusarium tricinctum species complex</taxon>
    </lineage>
</organism>
<dbReference type="GO" id="GO:0006260">
    <property type="term" value="P:DNA replication"/>
    <property type="evidence" value="ECO:0007669"/>
    <property type="project" value="InterPro"/>
</dbReference>
<dbReference type="PRINTS" id="PR00929">
    <property type="entry name" value="ATHOOK"/>
</dbReference>
<feature type="region of interest" description="Disordered" evidence="10">
    <location>
        <begin position="526"/>
        <end position="576"/>
    </location>
</feature>
<dbReference type="InterPro" id="IPR027784">
    <property type="entry name" value="Slx4_ascomycetes"/>
</dbReference>
<feature type="region of interest" description="Disordered" evidence="10">
    <location>
        <begin position="122"/>
        <end position="214"/>
    </location>
</feature>
<comment type="PTM">
    <text evidence="9">Phosphorylated in response to DNA damage.</text>
</comment>
<evidence type="ECO:0000256" key="4">
    <source>
        <dbReference type="ARBA" id="ARBA00022763"/>
    </source>
</evidence>
<feature type="compositionally biased region" description="Basic residues" evidence="10">
    <location>
        <begin position="179"/>
        <end position="190"/>
    </location>
</feature>
<feature type="compositionally biased region" description="Polar residues" evidence="10">
    <location>
        <begin position="560"/>
        <end position="570"/>
    </location>
</feature>
<dbReference type="InterPro" id="IPR018574">
    <property type="entry name" value="Structure-sp_endonuc_su_Slx4"/>
</dbReference>
<protein>
    <recommendedName>
        <fullName evidence="8 9">Structure-specific endonuclease subunit SLX4</fullName>
    </recommendedName>
</protein>
<feature type="compositionally biased region" description="Polar residues" evidence="10">
    <location>
        <begin position="786"/>
        <end position="795"/>
    </location>
</feature>
<comment type="subunit">
    <text evidence="9">Forms a heterodimer with SLX1.</text>
</comment>
<proteinExistence type="inferred from homology"/>
<keyword evidence="7 9" id="KW-0539">Nucleus</keyword>
<feature type="region of interest" description="Disordered" evidence="10">
    <location>
        <begin position="305"/>
        <end position="405"/>
    </location>
</feature>
<gene>
    <name evidence="9" type="primary">SLX4</name>
    <name evidence="11" type="ORF">BKA59DRAFT_70687</name>
</gene>
<reference evidence="11" key="1">
    <citation type="journal article" date="2021" name="Nat. Commun.">
        <title>Genetic determinants of endophytism in the Arabidopsis root mycobiome.</title>
        <authorList>
            <person name="Mesny F."/>
            <person name="Miyauchi S."/>
            <person name="Thiergart T."/>
            <person name="Pickel B."/>
            <person name="Atanasova L."/>
            <person name="Karlsson M."/>
            <person name="Huettel B."/>
            <person name="Barry K.W."/>
            <person name="Haridas S."/>
            <person name="Chen C."/>
            <person name="Bauer D."/>
            <person name="Andreopoulos W."/>
            <person name="Pangilinan J."/>
            <person name="LaButti K."/>
            <person name="Riley R."/>
            <person name="Lipzen A."/>
            <person name="Clum A."/>
            <person name="Drula E."/>
            <person name="Henrissat B."/>
            <person name="Kohler A."/>
            <person name="Grigoriev I.V."/>
            <person name="Martin F.M."/>
            <person name="Hacquard S."/>
        </authorList>
    </citation>
    <scope>NUCLEOTIDE SEQUENCE</scope>
    <source>
        <strain evidence="11">MPI-SDFR-AT-0068</strain>
    </source>
</reference>
<evidence type="ECO:0000256" key="1">
    <source>
        <dbReference type="ARBA" id="ARBA00004123"/>
    </source>
</evidence>
<sequence>MVSSNVLRSSPLGGARRSLYANSSSPDLPSLRDVLTAKNETQPPIHGNRATPISIDDSSAFISASHLHPAMDSIQSAALPSTVPGHNPAASLTEDTSSNGGFIAGDLAPLKEREDDIVVIKITGKSTRKPRQPKVSKPAAPKRAKPKPAAKPKTSTKGATEKGPSTADNNGEDAEGKATKAKTSKPRAKKTGTMSSHFPSVEEPGVSEKQKEVDVNEPLHLEQAAARRLDWTPPAQKTVVNIDSDSSAFKQLGSSETGHPLPIFKDLVEGYSCLEVPTEPAPQTMLSASDEDSSFLKKRKRIELLATKGGNTTAVPPEKSPTKKPPKKKKPRTITELATAAYKVPSQPETETLDASILDHFQTTSNEAGSAGDAPPKITKGKGNQKRKTSKAPKKKAPPKPMLLSPSTALAQVANQDFVFGTSSQLAREESPTVLRDLQAALRQSNQNDDLDFAVPINSDAIEPPEQRSNLWDAAARDAEGDLFDAEVINLIEDTSRLHQQDDSTNPFGYRLGGDESVIAIEAPVSNTHDPFGKPSDVLQSPGERAAHASGDDSPYFSDSDLSTSTNIQRSVPGPKEIEQERVALSMVEPDKLPQVSPQPPRPNYEGFTDIRLAREIKKFGFKPIKRRSAMIALLDQCWHSKVRMVQAGLHTSAKSPAISKTTKKTSSPATTSSQKRPRGRPRKSSLSAPEPQEPPPSAQPPETPKRPRGRPRKDSLGSSPGIISPRKSKSVSPSKRAATLPRRGKAGKKSVIEIPDSEDNESDFVSSPQANLDRMFSSPPPLDMSLTTNDSTEPPLTATPTDQEVALFEHITNAVRSAPRTTDPQEPSWHEKILLYDPVVLEDLATWLNTGELSRVGYDGEVNPNDVKKWCESKSICCLWRATHRGNERKRF</sequence>
<keyword evidence="5 9" id="KW-0233">DNA recombination</keyword>
<name>A0A8K0WF49_9HYPO</name>
<evidence type="ECO:0000256" key="8">
    <source>
        <dbReference type="ARBA" id="ARBA00029496"/>
    </source>
</evidence>
<feature type="compositionally biased region" description="Low complexity" evidence="10">
    <location>
        <begin position="652"/>
        <end position="674"/>
    </location>
</feature>
<dbReference type="SMART" id="SM00384">
    <property type="entry name" value="AT_hook"/>
    <property type="match status" value="2"/>
</dbReference>
<evidence type="ECO:0000256" key="6">
    <source>
        <dbReference type="ARBA" id="ARBA00023204"/>
    </source>
</evidence>
<feature type="compositionally biased region" description="Basic residues" evidence="10">
    <location>
        <begin position="322"/>
        <end position="332"/>
    </location>
</feature>
<feature type="compositionally biased region" description="Basic residues" evidence="10">
    <location>
        <begin position="379"/>
        <end position="398"/>
    </location>
</feature>
<evidence type="ECO:0000256" key="2">
    <source>
        <dbReference type="ARBA" id="ARBA00006661"/>
    </source>
</evidence>
<comment type="subcellular location">
    <subcellularLocation>
        <location evidence="1 9">Nucleus</location>
    </subcellularLocation>
</comment>